<feature type="chain" id="PRO_5044804065" description="Secreted protein" evidence="2">
    <location>
        <begin position="22"/>
        <end position="86"/>
    </location>
</feature>
<evidence type="ECO:0008006" key="5">
    <source>
        <dbReference type="Google" id="ProtNLM"/>
    </source>
</evidence>
<gene>
    <name evidence="3" type="ORF">URODEC1_LOCUS42578</name>
</gene>
<keyword evidence="4" id="KW-1185">Reference proteome</keyword>
<sequence>MASLLLFLRVIVSGNDERVTGEQDEAAATQEQRLQRRTFPIPPQRPATARDGGGAQEEEEEERWMVACVEWPRVDRKHAWMQMQVD</sequence>
<evidence type="ECO:0000313" key="3">
    <source>
        <dbReference type="EMBL" id="CAL4957471.1"/>
    </source>
</evidence>
<evidence type="ECO:0000256" key="2">
    <source>
        <dbReference type="SAM" id="SignalP"/>
    </source>
</evidence>
<organism evidence="3 4">
    <name type="scientific">Urochloa decumbens</name>
    <dbReference type="NCBI Taxonomy" id="240449"/>
    <lineage>
        <taxon>Eukaryota</taxon>
        <taxon>Viridiplantae</taxon>
        <taxon>Streptophyta</taxon>
        <taxon>Embryophyta</taxon>
        <taxon>Tracheophyta</taxon>
        <taxon>Spermatophyta</taxon>
        <taxon>Magnoliopsida</taxon>
        <taxon>Liliopsida</taxon>
        <taxon>Poales</taxon>
        <taxon>Poaceae</taxon>
        <taxon>PACMAD clade</taxon>
        <taxon>Panicoideae</taxon>
        <taxon>Panicodae</taxon>
        <taxon>Paniceae</taxon>
        <taxon>Melinidinae</taxon>
        <taxon>Urochloa</taxon>
    </lineage>
</organism>
<dbReference type="Proteomes" id="UP001497457">
    <property type="component" value="Chromosome 18b"/>
</dbReference>
<protein>
    <recommendedName>
        <fullName evidence="5">Secreted protein</fullName>
    </recommendedName>
</protein>
<evidence type="ECO:0000256" key="1">
    <source>
        <dbReference type="SAM" id="MobiDB-lite"/>
    </source>
</evidence>
<keyword evidence="2" id="KW-0732">Signal</keyword>
<feature type="signal peptide" evidence="2">
    <location>
        <begin position="1"/>
        <end position="21"/>
    </location>
</feature>
<reference evidence="3" key="1">
    <citation type="submission" date="2024-10" db="EMBL/GenBank/DDBJ databases">
        <authorList>
            <person name="Ryan C."/>
        </authorList>
    </citation>
    <scope>NUCLEOTIDE SEQUENCE [LARGE SCALE GENOMIC DNA]</scope>
</reference>
<dbReference type="EMBL" id="OZ075128">
    <property type="protein sequence ID" value="CAL4957471.1"/>
    <property type="molecule type" value="Genomic_DNA"/>
</dbReference>
<feature type="region of interest" description="Disordered" evidence="1">
    <location>
        <begin position="20"/>
        <end position="62"/>
    </location>
</feature>
<accession>A0ABC8ZA04</accession>
<name>A0ABC8ZA04_9POAL</name>
<dbReference type="AlphaFoldDB" id="A0ABC8ZA04"/>
<proteinExistence type="predicted"/>
<evidence type="ECO:0000313" key="4">
    <source>
        <dbReference type="Proteomes" id="UP001497457"/>
    </source>
</evidence>